<dbReference type="PANTHER" id="PTHR42877">
    <property type="entry name" value="L-ORNITHINE N(5)-MONOOXYGENASE-RELATED"/>
    <property type="match status" value="1"/>
</dbReference>
<reference evidence="5" key="1">
    <citation type="submission" date="2015-07" db="EMBL/GenBank/DDBJ databases">
        <authorList>
            <person name="Teixeira M.M."/>
            <person name="Souza R.C."/>
            <person name="Almeida L.G."/>
            <person name="Vicente V.A."/>
            <person name="de Hoog S."/>
            <person name="Bocca A.L."/>
            <person name="de Almeida S.R."/>
            <person name="Vasconcelos A.T."/>
            <person name="Felipe M.S."/>
        </authorList>
    </citation>
    <scope>NUCLEOTIDE SEQUENCE [LARGE SCALE GENOMIC DNA]</scope>
    <source>
        <strain evidence="5">KSF</strain>
    </source>
</reference>
<evidence type="ECO:0000256" key="1">
    <source>
        <dbReference type="ARBA" id="ARBA00001974"/>
    </source>
</evidence>
<dbReference type="InterPro" id="IPR036188">
    <property type="entry name" value="FAD/NAD-bd_sf"/>
</dbReference>
<dbReference type="Pfam" id="PF13450">
    <property type="entry name" value="NAD_binding_8"/>
    <property type="match status" value="1"/>
</dbReference>
<keyword evidence="4" id="KW-0503">Monooxygenase</keyword>
<comment type="caution">
    <text evidence="4">The sequence shown here is derived from an EMBL/GenBank/DDBJ whole genome shotgun (WGS) entry which is preliminary data.</text>
</comment>
<accession>A0A1C1CJR1</accession>
<dbReference type="OrthoDB" id="74360at2759"/>
<proteinExistence type="inferred from homology"/>
<gene>
    <name evidence="4" type="primary">stcW</name>
    <name evidence="4" type="ORF">CLCR_04689</name>
</gene>
<dbReference type="EMBL" id="LGRB01000011">
    <property type="protein sequence ID" value="OCT48681.1"/>
    <property type="molecule type" value="Genomic_DNA"/>
</dbReference>
<organism evidence="4 5">
    <name type="scientific">Cladophialophora carrionii</name>
    <dbReference type="NCBI Taxonomy" id="86049"/>
    <lineage>
        <taxon>Eukaryota</taxon>
        <taxon>Fungi</taxon>
        <taxon>Dikarya</taxon>
        <taxon>Ascomycota</taxon>
        <taxon>Pezizomycotina</taxon>
        <taxon>Eurotiomycetes</taxon>
        <taxon>Chaetothyriomycetidae</taxon>
        <taxon>Chaetothyriales</taxon>
        <taxon>Herpotrichiellaceae</taxon>
        <taxon>Cladophialophora</taxon>
    </lineage>
</organism>
<dbReference type="SUPFAM" id="SSF51905">
    <property type="entry name" value="FAD/NAD(P)-binding domain"/>
    <property type="match status" value="3"/>
</dbReference>
<evidence type="ECO:0000256" key="3">
    <source>
        <dbReference type="SAM" id="MobiDB-lite"/>
    </source>
</evidence>
<keyword evidence="5" id="KW-1185">Reference proteome</keyword>
<comment type="cofactor">
    <cofactor evidence="1">
        <name>FAD</name>
        <dbReference type="ChEBI" id="CHEBI:57692"/>
    </cofactor>
</comment>
<dbReference type="InterPro" id="IPR051209">
    <property type="entry name" value="FAD-bind_Monooxygenase_sf"/>
</dbReference>
<evidence type="ECO:0000256" key="2">
    <source>
        <dbReference type="ARBA" id="ARBA00010139"/>
    </source>
</evidence>
<dbReference type="VEuPathDB" id="FungiDB:CLCR_04689"/>
<feature type="compositionally biased region" description="Polar residues" evidence="3">
    <location>
        <begin position="1"/>
        <end position="18"/>
    </location>
</feature>
<dbReference type="VEuPathDB" id="FungiDB:G647_03217"/>
<dbReference type="eggNOG" id="KOG1399">
    <property type="taxonomic scope" value="Eukaryota"/>
</dbReference>
<dbReference type="PANTHER" id="PTHR42877:SF7">
    <property type="entry name" value="FLAVIN-BINDING MONOOXYGENASE-RELATED"/>
    <property type="match status" value="1"/>
</dbReference>
<evidence type="ECO:0000313" key="5">
    <source>
        <dbReference type="Proteomes" id="UP000094526"/>
    </source>
</evidence>
<dbReference type="STRING" id="86049.A0A1C1CJR1"/>
<protein>
    <submittedName>
        <fullName evidence="4">Putative sterigmatocystin biosynthesis monooxygenase stcW</fullName>
    </submittedName>
</protein>
<feature type="region of interest" description="Disordered" evidence="3">
    <location>
        <begin position="1"/>
        <end position="32"/>
    </location>
</feature>
<name>A0A1C1CJR1_9EURO</name>
<dbReference type="AlphaFoldDB" id="A0A1C1CJR1"/>
<evidence type="ECO:0000313" key="4">
    <source>
        <dbReference type="EMBL" id="OCT48681.1"/>
    </source>
</evidence>
<dbReference type="GO" id="GO:0004497">
    <property type="term" value="F:monooxygenase activity"/>
    <property type="evidence" value="ECO:0007669"/>
    <property type="project" value="UniProtKB-KW"/>
</dbReference>
<comment type="similarity">
    <text evidence="2">Belongs to the FAD-binding monooxygenase family.</text>
</comment>
<dbReference type="Proteomes" id="UP000094526">
    <property type="component" value="Unassembled WGS sequence"/>
</dbReference>
<keyword evidence="4" id="KW-0560">Oxidoreductase</keyword>
<dbReference type="Gene3D" id="3.50.50.60">
    <property type="entry name" value="FAD/NAD(P)-binding domain"/>
    <property type="match status" value="2"/>
</dbReference>
<sequence>MALTNGLSNTNEADNQTRLDAPGKSTNGGGGGGYVESLIAEGPVDSARPLKVRIAGAGVSGIIAAIKLQQVVRDVDIELYDKNEDVGGTWVENRYPGCACDIPAHTYQLSWESNVEWSQFYASQAEILKYWQRVAEKYDLRRLIKFSHRVIEGRWHDDEARWELKVEDLSNGGSIITESCDVFITATGVLNQWEWPSIPDLHNFEGRLMHSAAWDESFDFKVTVQSVADVGRQQQDKSIAVIGAGSSGIQIVPSLQPVVRHLDHYVRGKTWIATPMAAQELEKRGAQGSSNFSYSADEIAAWKSDPASYLAYRKQVETTVQSDHEITLRGSQMQKMARGYFESLMTQRLAKKPEILQHMLPGFSPLCKRLTPGPGYLEALTEDNVAVIPTKIEQVTRTGIMAVDGQHRAVDAIVCATGFNTHFTNRFPIYGLEGEVLFERADGRPKTSTYLSLMVDTHPNFFMLLGPNAGVGAGNLLIIIERLVDYCAKMLAKVQTEHIRTVRPRRSRVDGFTRFTDEFHRRTVYSEECPSWYKTDGRVTALWPGSSLHAIKALESPRWEDFDYTYVDDKPMGWLGNGSAVADHDRNADKAYYLTSTTLLS</sequence>